<evidence type="ECO:0000313" key="2">
    <source>
        <dbReference type="EMBL" id="CAD6935156.1"/>
    </source>
</evidence>
<dbReference type="EMBL" id="CAJHJF010003429">
    <property type="protein sequence ID" value="CAD6935156.1"/>
    <property type="molecule type" value="Genomic_DNA"/>
</dbReference>
<keyword evidence="1" id="KW-0472">Membrane</keyword>
<keyword evidence="1" id="KW-0812">Transmembrane</keyword>
<protein>
    <submittedName>
        <fullName evidence="2">Uncharacterized protein</fullName>
    </submittedName>
</protein>
<dbReference type="Proteomes" id="UP000836404">
    <property type="component" value="Unassembled WGS sequence"/>
</dbReference>
<dbReference type="AlphaFoldDB" id="A0A9N8QFZ0"/>
<reference evidence="2 3" key="1">
    <citation type="submission" date="2020-10" db="EMBL/GenBank/DDBJ databases">
        <authorList>
            <person name="Sedaghatjoo S."/>
        </authorList>
    </citation>
    <scope>NUCLEOTIDE SEQUENCE [LARGE SCALE GENOMIC DNA]</scope>
    <source>
        <strain evidence="2 3">LLFL</strain>
    </source>
</reference>
<evidence type="ECO:0000256" key="1">
    <source>
        <dbReference type="SAM" id="Phobius"/>
    </source>
</evidence>
<keyword evidence="3" id="KW-1185">Reference proteome</keyword>
<comment type="caution">
    <text evidence="2">The sequence shown here is derived from an EMBL/GenBank/DDBJ whole genome shotgun (WGS) entry which is preliminary data.</text>
</comment>
<name>A0A9N8QFZ0_9BASI</name>
<gene>
    <name evidence="2" type="ORF">JKILLFL_G2389</name>
</gene>
<keyword evidence="1" id="KW-1133">Transmembrane helix</keyword>
<feature type="transmembrane region" description="Helical" evidence="1">
    <location>
        <begin position="27"/>
        <end position="48"/>
    </location>
</feature>
<accession>A0A9N8QFZ0</accession>
<sequence>MQQLPSDLSPSLHHLLALPASSPPPPFAAGFHLHAFSTLVLCVLLISFRRGRLIGPFGNDAHKWSILGFGTCGGKERGSLVGRGVATDQRAFCHGWGDTVILFNRGS</sequence>
<organism evidence="2 3">
    <name type="scientific">Tilletia laevis</name>
    <dbReference type="NCBI Taxonomy" id="157183"/>
    <lineage>
        <taxon>Eukaryota</taxon>
        <taxon>Fungi</taxon>
        <taxon>Dikarya</taxon>
        <taxon>Basidiomycota</taxon>
        <taxon>Ustilaginomycotina</taxon>
        <taxon>Exobasidiomycetes</taxon>
        <taxon>Tilletiales</taxon>
        <taxon>Tilletiaceae</taxon>
        <taxon>Tilletia</taxon>
    </lineage>
</organism>
<evidence type="ECO:0000313" key="3">
    <source>
        <dbReference type="Proteomes" id="UP000836404"/>
    </source>
</evidence>
<proteinExistence type="predicted"/>